<evidence type="ECO:0000256" key="2">
    <source>
        <dbReference type="ARBA" id="ARBA00022692"/>
    </source>
</evidence>
<feature type="transmembrane region" description="Helical" evidence="7">
    <location>
        <begin position="12"/>
        <end position="31"/>
    </location>
</feature>
<evidence type="ECO:0000256" key="5">
    <source>
        <dbReference type="ARBA" id="ARBA00038359"/>
    </source>
</evidence>
<feature type="transmembrane region" description="Helical" evidence="7">
    <location>
        <begin position="169"/>
        <end position="192"/>
    </location>
</feature>
<evidence type="ECO:0000256" key="1">
    <source>
        <dbReference type="ARBA" id="ARBA00004141"/>
    </source>
</evidence>
<feature type="transmembrane region" description="Helical" evidence="7">
    <location>
        <begin position="86"/>
        <end position="103"/>
    </location>
</feature>
<evidence type="ECO:0000256" key="6">
    <source>
        <dbReference type="SAM" id="MobiDB-lite"/>
    </source>
</evidence>
<feature type="transmembrane region" description="Helical" evidence="7">
    <location>
        <begin position="124"/>
        <end position="147"/>
    </location>
</feature>
<gene>
    <name evidence="9" type="ORF">CLAFUR5_04973</name>
</gene>
<feature type="compositionally biased region" description="Polar residues" evidence="6">
    <location>
        <begin position="393"/>
        <end position="411"/>
    </location>
</feature>
<evidence type="ECO:0000313" key="9">
    <source>
        <dbReference type="EMBL" id="UJO16530.1"/>
    </source>
</evidence>
<dbReference type="AlphaFoldDB" id="A0A9Q8P7U8"/>
<comment type="similarity">
    <text evidence="5">Belongs to the SAT4 family.</text>
</comment>
<accession>A0A9Q8P7U8</accession>
<reference evidence="9" key="1">
    <citation type="submission" date="2021-12" db="EMBL/GenBank/DDBJ databases">
        <authorList>
            <person name="Zaccaron A."/>
            <person name="Stergiopoulos I."/>
        </authorList>
    </citation>
    <scope>NUCLEOTIDE SEQUENCE</scope>
    <source>
        <strain evidence="9">Race5_Kim</strain>
    </source>
</reference>
<feature type="region of interest" description="Disordered" evidence="6">
    <location>
        <begin position="384"/>
        <end position="433"/>
    </location>
</feature>
<feature type="region of interest" description="Disordered" evidence="6">
    <location>
        <begin position="316"/>
        <end position="336"/>
    </location>
</feature>
<evidence type="ECO:0000256" key="7">
    <source>
        <dbReference type="SAM" id="Phobius"/>
    </source>
</evidence>
<dbReference type="GeneID" id="71984851"/>
<evidence type="ECO:0000313" key="10">
    <source>
        <dbReference type="Proteomes" id="UP000756132"/>
    </source>
</evidence>
<reference evidence="9" key="2">
    <citation type="journal article" date="2022" name="Microb. Genom.">
        <title>A chromosome-scale genome assembly of the tomato pathogen Cladosporium fulvum reveals a compartmentalized genome architecture and the presence of a dispensable chromosome.</title>
        <authorList>
            <person name="Zaccaron A.Z."/>
            <person name="Chen L.H."/>
            <person name="Samaras A."/>
            <person name="Stergiopoulos I."/>
        </authorList>
    </citation>
    <scope>NUCLEOTIDE SEQUENCE</scope>
    <source>
        <strain evidence="9">Race5_Kim</strain>
    </source>
</reference>
<dbReference type="KEGG" id="ffu:CLAFUR5_04973"/>
<dbReference type="OrthoDB" id="444631at2759"/>
<keyword evidence="2 7" id="KW-0812">Transmembrane</keyword>
<evidence type="ECO:0000256" key="4">
    <source>
        <dbReference type="ARBA" id="ARBA00023136"/>
    </source>
</evidence>
<dbReference type="Pfam" id="PF20684">
    <property type="entry name" value="Fung_rhodopsin"/>
    <property type="match status" value="1"/>
</dbReference>
<dbReference type="RefSeq" id="XP_047760896.1">
    <property type="nucleotide sequence ID" value="XM_047904121.1"/>
</dbReference>
<keyword evidence="3 7" id="KW-1133">Transmembrane helix</keyword>
<feature type="domain" description="Rhodopsin" evidence="8">
    <location>
        <begin position="27"/>
        <end position="268"/>
    </location>
</feature>
<dbReference type="InterPro" id="IPR049326">
    <property type="entry name" value="Rhodopsin_dom_fungi"/>
</dbReference>
<dbReference type="PANTHER" id="PTHR33048:SF47">
    <property type="entry name" value="INTEGRAL MEMBRANE PROTEIN-RELATED"/>
    <property type="match status" value="1"/>
</dbReference>
<feature type="transmembrane region" description="Helical" evidence="7">
    <location>
        <begin position="43"/>
        <end position="66"/>
    </location>
</feature>
<keyword evidence="10" id="KW-1185">Reference proteome</keyword>
<feature type="transmembrane region" description="Helical" evidence="7">
    <location>
        <begin position="242"/>
        <end position="263"/>
    </location>
</feature>
<name>A0A9Q8P7U8_PASFU</name>
<feature type="transmembrane region" description="Helical" evidence="7">
    <location>
        <begin position="204"/>
        <end position="222"/>
    </location>
</feature>
<proteinExistence type="inferred from homology"/>
<dbReference type="InterPro" id="IPR052337">
    <property type="entry name" value="SAT4-like"/>
</dbReference>
<evidence type="ECO:0000259" key="8">
    <source>
        <dbReference type="Pfam" id="PF20684"/>
    </source>
</evidence>
<evidence type="ECO:0000256" key="3">
    <source>
        <dbReference type="ARBA" id="ARBA00022989"/>
    </source>
</evidence>
<dbReference type="PANTHER" id="PTHR33048">
    <property type="entry name" value="PTH11-LIKE INTEGRAL MEMBRANE PROTEIN (AFU_ORTHOLOGUE AFUA_5G11245)"/>
    <property type="match status" value="1"/>
</dbReference>
<sequence>MTNHTSGQAVVATIWVLASIATLAVGLRLYARYLLVRNGGIDDWTVAIALAFALAMTLAITSQVHYGLGKRGSQVADIDTENVMKSLWVAIWLYYLAIGFARLSIILQCMRIFPQADGRRTRWLVLYAMIAVNTSLQTWGFFSTVFFCKPIDAYWKTTISDEYCLNRKVIWLFNSSMGMALDIAVAVLPLPWINQLRLPQSQKAMLMGVFVLAGLPCLLAMIRVQSLVQVATSHDPSYDNATLAILSANEVYVGIVCACLPTLKAFFVRLTPRVTNTAPANRLRDAASWLKRFKPRRRQHDTIHLTTVRTKQDHRWTSKSALIGRSNSSSQQTTDDHGAIRVECVVEQEVEIAKPAQALDHTHIFGSSQADSFWQLSQWEKEAGTHGMKSLTRGDSSTSAGHNRGTSRTAISSGFGAGRSRDRSASRKRTSRG</sequence>
<organism evidence="9 10">
    <name type="scientific">Passalora fulva</name>
    <name type="common">Tomato leaf mold</name>
    <name type="synonym">Cladosporium fulvum</name>
    <dbReference type="NCBI Taxonomy" id="5499"/>
    <lineage>
        <taxon>Eukaryota</taxon>
        <taxon>Fungi</taxon>
        <taxon>Dikarya</taxon>
        <taxon>Ascomycota</taxon>
        <taxon>Pezizomycotina</taxon>
        <taxon>Dothideomycetes</taxon>
        <taxon>Dothideomycetidae</taxon>
        <taxon>Mycosphaerellales</taxon>
        <taxon>Mycosphaerellaceae</taxon>
        <taxon>Fulvia</taxon>
    </lineage>
</organism>
<dbReference type="EMBL" id="CP090166">
    <property type="protein sequence ID" value="UJO16530.1"/>
    <property type="molecule type" value="Genomic_DNA"/>
</dbReference>
<keyword evidence="4 7" id="KW-0472">Membrane</keyword>
<protein>
    <recommendedName>
        <fullName evidence="8">Rhodopsin domain-containing protein</fullName>
    </recommendedName>
</protein>
<dbReference type="GO" id="GO:0016020">
    <property type="term" value="C:membrane"/>
    <property type="evidence" value="ECO:0007669"/>
    <property type="project" value="UniProtKB-SubCell"/>
</dbReference>
<dbReference type="Proteomes" id="UP000756132">
    <property type="component" value="Chromosome 4"/>
</dbReference>
<comment type="subcellular location">
    <subcellularLocation>
        <location evidence="1">Membrane</location>
        <topology evidence="1">Multi-pass membrane protein</topology>
    </subcellularLocation>
</comment>